<dbReference type="GO" id="GO:0006508">
    <property type="term" value="P:proteolysis"/>
    <property type="evidence" value="ECO:0007669"/>
    <property type="project" value="UniProtKB-KW"/>
</dbReference>
<dbReference type="PANTHER" id="PTHR13367">
    <property type="entry name" value="UBIQUITIN THIOESTERASE"/>
    <property type="match status" value="1"/>
</dbReference>
<feature type="domain" description="DUF3645" evidence="9">
    <location>
        <begin position="2427"/>
        <end position="2459"/>
    </location>
</feature>
<accession>A0A2J6TFB6</accession>
<dbReference type="SUPFAM" id="SSF52540">
    <property type="entry name" value="P-loop containing nucleoside triphosphate hydrolases"/>
    <property type="match status" value="1"/>
</dbReference>
<gene>
    <name evidence="11" type="ORF">K444DRAFT_662705</name>
</gene>
<keyword evidence="6" id="KW-0788">Thiol protease</keyword>
<evidence type="ECO:0000313" key="11">
    <source>
        <dbReference type="EMBL" id="PMD61699.1"/>
    </source>
</evidence>
<dbReference type="EC" id="3.4.19.12" evidence="2"/>
<feature type="domain" description="DUF3638" evidence="8">
    <location>
        <begin position="2086"/>
        <end position="2309"/>
    </location>
</feature>
<feature type="region of interest" description="Disordered" evidence="7">
    <location>
        <begin position="3205"/>
        <end position="3232"/>
    </location>
</feature>
<dbReference type="Pfam" id="PF12340">
    <property type="entry name" value="DUF3638"/>
    <property type="match status" value="1"/>
</dbReference>
<keyword evidence="3" id="KW-0645">Protease</keyword>
<evidence type="ECO:0000256" key="1">
    <source>
        <dbReference type="ARBA" id="ARBA00000707"/>
    </source>
</evidence>
<dbReference type="InParanoid" id="A0A2J6TFB6"/>
<dbReference type="InterPro" id="IPR051346">
    <property type="entry name" value="OTU_Deubiquitinase"/>
</dbReference>
<evidence type="ECO:0000259" key="8">
    <source>
        <dbReference type="Pfam" id="PF12340"/>
    </source>
</evidence>
<evidence type="ECO:0000256" key="4">
    <source>
        <dbReference type="ARBA" id="ARBA00022786"/>
    </source>
</evidence>
<dbReference type="InterPro" id="IPR027417">
    <property type="entry name" value="P-loop_NTPase"/>
</dbReference>
<evidence type="ECO:0000256" key="3">
    <source>
        <dbReference type="ARBA" id="ARBA00022670"/>
    </source>
</evidence>
<dbReference type="GeneID" id="36594810"/>
<dbReference type="Gene3D" id="3.40.50.300">
    <property type="entry name" value="P-loop containing nucleotide triphosphate hydrolases"/>
    <property type="match status" value="1"/>
</dbReference>
<evidence type="ECO:0000259" key="10">
    <source>
        <dbReference type="Pfam" id="PF20255"/>
    </source>
</evidence>
<dbReference type="Proteomes" id="UP000235371">
    <property type="component" value="Unassembled WGS sequence"/>
</dbReference>
<keyword evidence="12" id="KW-1185">Reference proteome</keyword>
<evidence type="ECO:0000256" key="5">
    <source>
        <dbReference type="ARBA" id="ARBA00022801"/>
    </source>
</evidence>
<keyword evidence="4" id="KW-0833">Ubl conjugation pathway</keyword>
<dbReference type="InterPro" id="IPR046541">
    <property type="entry name" value="DUF6606"/>
</dbReference>
<organism evidence="11 12">
    <name type="scientific">Hyaloscypha bicolor E</name>
    <dbReference type="NCBI Taxonomy" id="1095630"/>
    <lineage>
        <taxon>Eukaryota</taxon>
        <taxon>Fungi</taxon>
        <taxon>Dikarya</taxon>
        <taxon>Ascomycota</taxon>
        <taxon>Pezizomycotina</taxon>
        <taxon>Leotiomycetes</taxon>
        <taxon>Helotiales</taxon>
        <taxon>Hyaloscyphaceae</taxon>
        <taxon>Hyaloscypha</taxon>
        <taxon>Hyaloscypha bicolor</taxon>
    </lineage>
</organism>
<dbReference type="STRING" id="1095630.A0A2J6TFB6"/>
<evidence type="ECO:0000256" key="2">
    <source>
        <dbReference type="ARBA" id="ARBA00012759"/>
    </source>
</evidence>
<dbReference type="Pfam" id="PF20255">
    <property type="entry name" value="DUF6606"/>
    <property type="match status" value="1"/>
</dbReference>
<dbReference type="Pfam" id="PF12359">
    <property type="entry name" value="DUF3645"/>
    <property type="match status" value="1"/>
</dbReference>
<dbReference type="PANTHER" id="PTHR13367:SF32">
    <property type="entry name" value="DUF6606 DOMAIN-CONTAINING PROTEIN"/>
    <property type="match status" value="1"/>
</dbReference>
<dbReference type="GO" id="GO:0004843">
    <property type="term" value="F:cysteine-type deubiquitinase activity"/>
    <property type="evidence" value="ECO:0007669"/>
    <property type="project" value="UniProtKB-EC"/>
</dbReference>
<evidence type="ECO:0000259" key="9">
    <source>
        <dbReference type="Pfam" id="PF12359"/>
    </source>
</evidence>
<sequence>MDTKGNLFKAVYNHLVLPPRLPERQDAKLAQIGHEILDRLASATRFLTFLQDNPFSREHKILFQSLRSCRIVNEGGKLDTTSLLAAFRTLECNHVLILHITEQNTGLLIRREHSTNGDRVIFEAFEASPLSEHVLSATTLEWDFPGCAVSVPCEAFNSETFQIELSSFLERASIEPVRRFTPQAYKERASISESRDTVDPGLTTQILMPILEVNGTRIFHAILKKRVRDDVCWSEGAHKPWRRCPFWLVLRVAVQRHLSTLLDGELGRLQYKFLICLVLSQLLKDSIPSRENSVPSLDLELLVFLKVKLCRRIAKLEAEKDRAPLQIRQAYETMFQLLEVEFLQQTKRATEFVAKRWTHFKSAVSRRIPKLPYHLARTSGYVEGQQPFLILNLPNSMKYLDRVLKGAQQNTVQQGSGTSRLPSDFDPSLAVPQAMSKYVKKYQDLGERECDIESDIQYVPTSTLNCEALCSELARSMKTYIKQVADAYDKNPEQKSIMLLTLMEMWMSMDKCAIKNFPLLQDYDPGFPLEILDTLQLSYLSDMKRLQTVRLYLRHRHAESKGSRMTIFYEPSKGCFAERYYDESPNASNLKELHDRIEKDAQHNRAKKTKEWKKMTEKYNELRKKHSESECVYYTDEFLVRSHSPHCSKCYLERSAAEMRIKIYEHPLPSNLVQAKSVVFELNCPEAFLDYREATWTLLGSFGAPDLLPSQALAHRLSAYSELSAYLKPGQGKEYGICLASTKKSHLGTHYLERSFPVSENDLFRSNGMEFCYFDDKLKVWPSRLFFKPSFAHHCELPLTRSSPLFSFIASMKLSINSNGPSSYQVVANQTHCPTGLNAHEFLGYLYLFSGKERRWLQILNELGSSNLNFSSETTTLLVSSLALQVGPSSSEEDHHLGTVHNPLRDGAFCTRLIDQLRWRLEDISSNWREMNCMETIITLLLQLHHLGNVRHQQASELLQKVRDVTMSWIGALRQEAQTVRDTGTSDRCSKYALWAALLCRRTFALHVDGNSNSLDPLALRTFLDCSVALQDNLVSDPVGLKGALERAVIRDAKMASRLRYILRQTVEDYPDALIAFIFTIWPNIRDDPTAKLNPPRFLPGVENCWVEIKIQFPAVHAVQIIHVHLLEGHFLVMGQPLGSLSAVYRESVTVQALFGSQSLLTYPSYLTDMSHVLKLSPNGHQIHLGLRNGKVLVRAMFRGKLLELIPAKVFYSTRSFDLPSSLINDCVHWLDLKSGILEIRHQSNIWYEKLSNWKLNVKTKTALRRTVRLVNPQSSIFQAIANIFQGFEGPQHLTVFQPEFRPLSVELKRLGLSFTVNGRGWLESPQLKAEINNNQDAGTWYGLSSKIVLTEVLRDAQAKQHIVPPNPRRSIVVPMGTMLYERHGPHVEVKVDNDGAYGIFTINNILQRVDCQAEPRLLYLKAQYHAFTSFVIPDPLTGRTGTEEALHLLRSGICQPWSPLTEGQNRGLIWISKLTPRREYYPTHLKVMQKTFWDPHLTTNIQHDCFRAFVDAIHKRSEELAIFSSQSFQIPQLGPTGERHLTERSQLRRQVYQRPNSGFLKQTLAEKNLPYPARHFQKATPVRENVLEITRLVRSWSSRFPTTEDLAGLLHGQSVIGGFKQEYNSMLLSDLLDLDLSIHWGSLVNFCCSRGYEDRYEMMFVFAVMTFSHTSQEELALIRALLAFAVFTELKKVEQPIWPSYSNFQFSEIPMLGRLFPLIHPFLVPYPGDDRSILEGTEFNMGVRQWRQLENQERVYMQQQENDGKRFIRFLLEQWPCQEPKLDDLPDSLLIDSSRALDAVLPEWFRLYRNSQLSVFLTAAQKVLDAHSCEPQIPLAFEVREQEVLPTRVRGGDFPQLSDLLRKTCRGRDENSSMPKPRMSPTNVDVGKMETIAAIAVEQVNGMSQKNEDNSTPEEATAVVPTEALELTQIQGIVGRLMKSKQSVRRQYGQDLGHSLVAFRRLKGASPTPKLEVHEAARLVSQIPQAQLCVGQHLSCLQGSFEGSETPESVTKWLKYGDLWPCVTPVTLLETLRSTTSINFGKGMKESLTGYALSITSLQRLLRMDSAYQKRNLQRFMEEFENVGHSNWQPLVQTDWLLLEIDANLLIRPGQIEVAVATISPASQSNSVLQMNMGQGKTSCIMPMAAAVLANGKNLLRVIVPKPLLLQTAQLMHSRLGGLLGRKIIHIPFSRKTRTDMDVLGKFDAIHSNMRKSSGVVLALPEHILSFKLSGQQQLLDGRVQEAKRMIQIQHWMSQVSRDVIDEADSILAIRTQLIYPSGTQKTVDGHPQRWLVAEALLRQVRGHLDSLHHEFPHSIEVVRRPDGGLPFVFFLRKDVEDRMLSLLVDDIYWGRTSILPAEIPKSDRVLIKAFISEPRVSSTLAKSIEYMFPDKPALKQVTYLLRGLIVHRILLMALKKRWNVQYGLHSARDPMAVPFTAKGQPSEQAEWGHPDVAILFTCLAFYYQGLSSEQLRQTLEHVSKSDDPSRTYERFSQDSDLPGSLRMWNAINVDDDIQLQELWRKLHARVVVIDYFLNNHVFPRYARQFHMKLQASGWDIPLFSAQIKSESTLGVRLSAESTALTTGFSGTNDWKRILPLTISQNDLPGLSHTNAEVLSYLLEPRNRGYILAADNRGRHLSEVGLLNSMKMWKIRVLIDAGAQILEMNNRDLVKAWLDIDTEAPAAVYFGDDNRTLVYYRQGYSIPLLASTFADDLSECLVYLDEAHTRGTDLKLPPRAIGALTLGLGQTKDHTVQAAMRLRQLGTTQSVLFFAPPEVHQSILDLVKKTEHDTITSHEVICWLLDQTCNGIEQLLPLYYSQGMDFCRRTQAGLDNSDFLVNTEQRDAYLGSLRQIEQQSLAQLYGVSAKKKPPRALTSTSPQILPFMNELDSRRKAFQDSGAAVHASALQEVEQEREVAYEVEAVREVQKPVHYTALGFPPIHRDILTFATTGRLTADSAGYELAFDAMSRTLLGRKYNVSSNGTSGKLFISTEFTRTVKFPGRPYDNFQRSVNWILWSTVSEAALVIIPEEVEILLPIVRITTDSPTYLLAYAAPVTRRMLHFGDLKFYSVPTLPQDWQAPMWLKLEVGIYAGRLYFDFTEYHSTLDFLGIRHNEGNLEISEDTDDEDLDSSMGSTNVEKSKVFTRRPLTFLQEWLAIRRKGQNFDQTPMGFICQGKVLLQSYHFFSEMESTMAVKKEGVESSLATPGGLQEVEEVEEEFEDEDQGEIIRPEDLKEDFDVRNLNTADQVLDYDKDEDD</sequence>
<name>A0A2J6TFB6_9HELO</name>
<feature type="domain" description="DUF6606" evidence="10">
    <location>
        <begin position="12"/>
        <end position="284"/>
    </location>
</feature>
<reference evidence="11 12" key="1">
    <citation type="submission" date="2016-04" db="EMBL/GenBank/DDBJ databases">
        <title>A degradative enzymes factory behind the ericoid mycorrhizal symbiosis.</title>
        <authorList>
            <consortium name="DOE Joint Genome Institute"/>
            <person name="Martino E."/>
            <person name="Morin E."/>
            <person name="Grelet G."/>
            <person name="Kuo A."/>
            <person name="Kohler A."/>
            <person name="Daghino S."/>
            <person name="Barry K."/>
            <person name="Choi C."/>
            <person name="Cichocki N."/>
            <person name="Clum A."/>
            <person name="Copeland A."/>
            <person name="Hainaut M."/>
            <person name="Haridas S."/>
            <person name="Labutti K."/>
            <person name="Lindquist E."/>
            <person name="Lipzen A."/>
            <person name="Khouja H.-R."/>
            <person name="Murat C."/>
            <person name="Ohm R."/>
            <person name="Olson A."/>
            <person name="Spatafora J."/>
            <person name="Veneault-Fourrey C."/>
            <person name="Henrissat B."/>
            <person name="Grigoriev I."/>
            <person name="Martin F."/>
            <person name="Perotto S."/>
        </authorList>
    </citation>
    <scope>NUCLEOTIDE SEQUENCE [LARGE SCALE GENOMIC DNA]</scope>
    <source>
        <strain evidence="11 12">E</strain>
    </source>
</reference>
<dbReference type="RefSeq" id="XP_024738603.1">
    <property type="nucleotide sequence ID" value="XM_024886733.1"/>
</dbReference>
<evidence type="ECO:0000256" key="7">
    <source>
        <dbReference type="SAM" id="MobiDB-lite"/>
    </source>
</evidence>
<evidence type="ECO:0000313" key="12">
    <source>
        <dbReference type="Proteomes" id="UP000235371"/>
    </source>
</evidence>
<feature type="compositionally biased region" description="Acidic residues" evidence="7">
    <location>
        <begin position="3211"/>
        <end position="3225"/>
    </location>
</feature>
<dbReference type="InterPro" id="IPR022099">
    <property type="entry name" value="DUF3638"/>
</dbReference>
<protein>
    <recommendedName>
        <fullName evidence="2">ubiquitinyl hydrolase 1</fullName>
        <ecNumber evidence="2">3.4.19.12</ecNumber>
    </recommendedName>
</protein>
<proteinExistence type="predicted"/>
<dbReference type="EMBL" id="KZ613786">
    <property type="protein sequence ID" value="PMD61699.1"/>
    <property type="molecule type" value="Genomic_DNA"/>
</dbReference>
<evidence type="ECO:0000256" key="6">
    <source>
        <dbReference type="ARBA" id="ARBA00022807"/>
    </source>
</evidence>
<dbReference type="InterPro" id="IPR022105">
    <property type="entry name" value="DUF3645"/>
</dbReference>
<comment type="catalytic activity">
    <reaction evidence="1">
        <text>Thiol-dependent hydrolysis of ester, thioester, amide, peptide and isopeptide bonds formed by the C-terminal Gly of ubiquitin (a 76-residue protein attached to proteins as an intracellular targeting signal).</text>
        <dbReference type="EC" id="3.4.19.12"/>
    </reaction>
</comment>
<keyword evidence="5" id="KW-0378">Hydrolase</keyword>
<dbReference type="OrthoDB" id="3182339at2759"/>